<comment type="caution">
    <text evidence="3">The sequence shown here is derived from an EMBL/GenBank/DDBJ whole genome shotgun (WGS) entry which is preliminary data.</text>
</comment>
<dbReference type="InterPro" id="IPR029045">
    <property type="entry name" value="ClpP/crotonase-like_dom_sf"/>
</dbReference>
<dbReference type="EMBL" id="DRLD01000040">
    <property type="protein sequence ID" value="HED09344.1"/>
    <property type="molecule type" value="Genomic_DNA"/>
</dbReference>
<evidence type="ECO:0000256" key="2">
    <source>
        <dbReference type="RuleBase" id="RU003707"/>
    </source>
</evidence>
<dbReference type="PANTHER" id="PTHR11941">
    <property type="entry name" value="ENOYL-COA HYDRATASE-RELATED"/>
    <property type="match status" value="1"/>
</dbReference>
<comment type="similarity">
    <text evidence="1 2">Belongs to the enoyl-CoA hydratase/isomerase family.</text>
</comment>
<dbReference type="CDD" id="cd06558">
    <property type="entry name" value="crotonase-like"/>
    <property type="match status" value="1"/>
</dbReference>
<dbReference type="Proteomes" id="UP000886005">
    <property type="component" value="Unassembled WGS sequence"/>
</dbReference>
<accession>A0A7V1LXF3</accession>
<gene>
    <name evidence="3" type="ORF">ENJ10_01520</name>
</gene>
<proteinExistence type="inferred from homology"/>
<name>A0A7V1LXF3_CALAY</name>
<dbReference type="GO" id="GO:0006635">
    <property type="term" value="P:fatty acid beta-oxidation"/>
    <property type="evidence" value="ECO:0007669"/>
    <property type="project" value="TreeGrafter"/>
</dbReference>
<dbReference type="InterPro" id="IPR001753">
    <property type="entry name" value="Enoyl-CoA_hydra/iso"/>
</dbReference>
<dbReference type="PANTHER" id="PTHR11941:SF54">
    <property type="entry name" value="ENOYL-COA HYDRATASE, MITOCHONDRIAL"/>
    <property type="match status" value="1"/>
</dbReference>
<dbReference type="AlphaFoldDB" id="A0A7V1LXF3"/>
<evidence type="ECO:0000313" key="3">
    <source>
        <dbReference type="EMBL" id="HED09344.1"/>
    </source>
</evidence>
<reference evidence="3" key="1">
    <citation type="journal article" date="2020" name="mSystems">
        <title>Genome- and Community-Level Interaction Insights into Carbon Utilization and Element Cycling Functions of Hydrothermarchaeota in Hydrothermal Sediment.</title>
        <authorList>
            <person name="Zhou Z."/>
            <person name="Liu Y."/>
            <person name="Xu W."/>
            <person name="Pan J."/>
            <person name="Luo Z.H."/>
            <person name="Li M."/>
        </authorList>
    </citation>
    <scope>NUCLEOTIDE SEQUENCE [LARGE SCALE GENOMIC DNA]</scope>
    <source>
        <strain evidence="3">HyVt-456</strain>
    </source>
</reference>
<dbReference type="PROSITE" id="PS00166">
    <property type="entry name" value="ENOYL_COA_HYDRATASE"/>
    <property type="match status" value="1"/>
</dbReference>
<dbReference type="GO" id="GO:0003824">
    <property type="term" value="F:catalytic activity"/>
    <property type="evidence" value="ECO:0007669"/>
    <property type="project" value="InterPro"/>
</dbReference>
<dbReference type="InterPro" id="IPR018376">
    <property type="entry name" value="Enoyl-CoA_hyd/isom_CS"/>
</dbReference>
<organism evidence="3">
    <name type="scientific">Caldithrix abyssi</name>
    <dbReference type="NCBI Taxonomy" id="187145"/>
    <lineage>
        <taxon>Bacteria</taxon>
        <taxon>Pseudomonadati</taxon>
        <taxon>Calditrichota</taxon>
        <taxon>Calditrichia</taxon>
        <taxon>Calditrichales</taxon>
        <taxon>Calditrichaceae</taxon>
        <taxon>Caldithrix</taxon>
    </lineage>
</organism>
<dbReference type="Pfam" id="PF00378">
    <property type="entry name" value="ECH_1"/>
    <property type="match status" value="1"/>
</dbReference>
<sequence>MIRINRIIPHAELILDRPGKFNALDSALMMHIQAALDELLNDEGIRCVVLKSSSPQAFCSGVDLRELAAFRSVEEARRFALLLDETLLKLLKFPKPVIARLHGFVYGGGFALASVCDIRLLHPDTEIAFPAGRLGAILPPALTLMLNALTGYGNSRDLLLTGRSVNAREAVALGLAQYLVPAGEMDAKVEQLISDMCKSTDMALAMTKKITTHPLITAIEQSNLTAAENFAFLAATSEWQQRLNAFVERSKS</sequence>
<dbReference type="SUPFAM" id="SSF52096">
    <property type="entry name" value="ClpP/crotonase"/>
    <property type="match status" value="1"/>
</dbReference>
<dbReference type="Gene3D" id="3.90.226.10">
    <property type="entry name" value="2-enoyl-CoA Hydratase, Chain A, domain 1"/>
    <property type="match status" value="1"/>
</dbReference>
<protein>
    <submittedName>
        <fullName evidence="3">Enoyl-CoA hydratase/isomerase family protein</fullName>
    </submittedName>
</protein>
<evidence type="ECO:0000256" key="1">
    <source>
        <dbReference type="ARBA" id="ARBA00005254"/>
    </source>
</evidence>